<dbReference type="GO" id="GO:0000976">
    <property type="term" value="F:transcription cis-regulatory region binding"/>
    <property type="evidence" value="ECO:0007669"/>
    <property type="project" value="TreeGrafter"/>
</dbReference>
<evidence type="ECO:0000259" key="4">
    <source>
        <dbReference type="PROSITE" id="PS50932"/>
    </source>
</evidence>
<dbReference type="SMART" id="SM00354">
    <property type="entry name" value="HTH_LACI"/>
    <property type="match status" value="1"/>
</dbReference>
<accession>A0A1M6AFM1</accession>
<dbReference type="Pfam" id="PF00356">
    <property type="entry name" value="LacI"/>
    <property type="match status" value="1"/>
</dbReference>
<dbReference type="InterPro" id="IPR010982">
    <property type="entry name" value="Lambda_DNA-bd_dom_sf"/>
</dbReference>
<keyword evidence="6" id="KW-1185">Reference proteome</keyword>
<dbReference type="STRING" id="1121131.SAMN02745229_02949"/>
<dbReference type="Proteomes" id="UP000184278">
    <property type="component" value="Unassembled WGS sequence"/>
</dbReference>
<keyword evidence="1" id="KW-0805">Transcription regulation</keyword>
<evidence type="ECO:0000313" key="5">
    <source>
        <dbReference type="EMBL" id="SHI35207.1"/>
    </source>
</evidence>
<reference evidence="6" key="1">
    <citation type="submission" date="2016-11" db="EMBL/GenBank/DDBJ databases">
        <authorList>
            <person name="Varghese N."/>
            <person name="Submissions S."/>
        </authorList>
    </citation>
    <scope>NUCLEOTIDE SEQUENCE [LARGE SCALE GENOMIC DNA]</scope>
    <source>
        <strain evidence="6">DSM 3071</strain>
    </source>
</reference>
<dbReference type="RefSeq" id="WP_073388877.1">
    <property type="nucleotide sequence ID" value="NZ_FQXK01000027.1"/>
</dbReference>
<organism evidence="5 6">
    <name type="scientific">Butyrivibrio fibrisolvens DSM 3071</name>
    <dbReference type="NCBI Taxonomy" id="1121131"/>
    <lineage>
        <taxon>Bacteria</taxon>
        <taxon>Bacillati</taxon>
        <taxon>Bacillota</taxon>
        <taxon>Clostridia</taxon>
        <taxon>Lachnospirales</taxon>
        <taxon>Lachnospiraceae</taxon>
        <taxon>Butyrivibrio</taxon>
    </lineage>
</organism>
<dbReference type="GO" id="GO:0003700">
    <property type="term" value="F:DNA-binding transcription factor activity"/>
    <property type="evidence" value="ECO:0007669"/>
    <property type="project" value="TreeGrafter"/>
</dbReference>
<protein>
    <submittedName>
        <fullName evidence="5">Regulatory protein, lacI family</fullName>
    </submittedName>
</protein>
<dbReference type="Gene3D" id="3.40.50.2300">
    <property type="match status" value="1"/>
</dbReference>
<gene>
    <name evidence="5" type="ORF">SAMN02745229_02949</name>
</gene>
<proteinExistence type="predicted"/>
<feature type="domain" description="HTH lacI-type" evidence="4">
    <location>
        <begin position="5"/>
        <end position="61"/>
    </location>
</feature>
<dbReference type="EMBL" id="FQXK01000027">
    <property type="protein sequence ID" value="SHI35207.1"/>
    <property type="molecule type" value="Genomic_DNA"/>
</dbReference>
<dbReference type="PANTHER" id="PTHR30146:SF109">
    <property type="entry name" value="HTH-TYPE TRANSCRIPTIONAL REGULATOR GALS"/>
    <property type="match status" value="1"/>
</dbReference>
<keyword evidence="2" id="KW-0238">DNA-binding</keyword>
<keyword evidence="3" id="KW-0804">Transcription</keyword>
<dbReference type="Gene3D" id="1.10.260.40">
    <property type="entry name" value="lambda repressor-like DNA-binding domains"/>
    <property type="match status" value="1"/>
</dbReference>
<evidence type="ECO:0000313" key="6">
    <source>
        <dbReference type="Proteomes" id="UP000184278"/>
    </source>
</evidence>
<dbReference type="AlphaFoldDB" id="A0A1M6AFM1"/>
<dbReference type="SUPFAM" id="SSF47413">
    <property type="entry name" value="lambda repressor-like DNA-binding domains"/>
    <property type="match status" value="1"/>
</dbReference>
<evidence type="ECO:0000256" key="3">
    <source>
        <dbReference type="ARBA" id="ARBA00023163"/>
    </source>
</evidence>
<dbReference type="PROSITE" id="PS50932">
    <property type="entry name" value="HTH_LACI_2"/>
    <property type="match status" value="1"/>
</dbReference>
<dbReference type="GeneID" id="89507952"/>
<dbReference type="CDD" id="cd01392">
    <property type="entry name" value="HTH_LacI"/>
    <property type="match status" value="1"/>
</dbReference>
<dbReference type="InterPro" id="IPR000843">
    <property type="entry name" value="HTH_LacI"/>
</dbReference>
<name>A0A1M6AFM1_BUTFI</name>
<dbReference type="OrthoDB" id="9775106at2"/>
<evidence type="ECO:0000256" key="1">
    <source>
        <dbReference type="ARBA" id="ARBA00023015"/>
    </source>
</evidence>
<dbReference type="PANTHER" id="PTHR30146">
    <property type="entry name" value="LACI-RELATED TRANSCRIPTIONAL REPRESSOR"/>
    <property type="match status" value="1"/>
</dbReference>
<sequence>MDKKPTAKDVAKAAGVSVATVSYVLNNKEGQKISEETRKKVLQMANLLHYVPSHEAKSLATGKNNMIGIIYHVREDSPSRNLEIMHLVNLLVERFSRMNYSTIIIPFNSDDADSAPNRMLDGIIAIDIPEKDFKRMADKYFVPIICMDMIVNDFLFYQVYTDMHTLGTKACQTLGPDYYLLTDAYDNKKYQDYICSIVPHGHALIFSECNEELLKKLKGKKVLVNGAYLALILSQYVNQEDIAVISYQTEHKELGLKAKLIHNDIDRKANMTMNIMLNAFEQKFDITHDFKIC</sequence>
<dbReference type="PRINTS" id="PR00036">
    <property type="entry name" value="HTHLACI"/>
</dbReference>
<evidence type="ECO:0000256" key="2">
    <source>
        <dbReference type="ARBA" id="ARBA00023125"/>
    </source>
</evidence>